<keyword evidence="2 7" id="KW-0813">Transport</keyword>
<feature type="transmembrane region" description="Helical" evidence="7">
    <location>
        <begin position="103"/>
        <end position="124"/>
    </location>
</feature>
<dbReference type="Gene3D" id="1.10.3720.10">
    <property type="entry name" value="MetI-like"/>
    <property type="match status" value="1"/>
</dbReference>
<dbReference type="GO" id="GO:0055085">
    <property type="term" value="P:transmembrane transport"/>
    <property type="evidence" value="ECO:0007669"/>
    <property type="project" value="InterPro"/>
</dbReference>
<organism evidence="9 10">
    <name type="scientific">Turicibacter sanguinis</name>
    <dbReference type="NCBI Taxonomy" id="154288"/>
    <lineage>
        <taxon>Bacteria</taxon>
        <taxon>Bacillati</taxon>
        <taxon>Bacillota</taxon>
        <taxon>Erysipelotrichia</taxon>
        <taxon>Erysipelotrichales</taxon>
        <taxon>Turicibacteraceae</taxon>
        <taxon>Turicibacter</taxon>
    </lineage>
</organism>
<dbReference type="InterPro" id="IPR050901">
    <property type="entry name" value="BP-dep_ABC_trans_perm"/>
</dbReference>
<dbReference type="AlphaFoldDB" id="A0A9X5ANM0"/>
<dbReference type="InterPro" id="IPR000515">
    <property type="entry name" value="MetI-like"/>
</dbReference>
<feature type="domain" description="ABC transmembrane type-1" evidence="8">
    <location>
        <begin position="68"/>
        <end position="261"/>
    </location>
</feature>
<protein>
    <submittedName>
        <fullName evidence="9">ABC transporter permease subunit</fullName>
    </submittedName>
</protein>
<dbReference type="GO" id="GO:0005886">
    <property type="term" value="C:plasma membrane"/>
    <property type="evidence" value="ECO:0007669"/>
    <property type="project" value="UniProtKB-SubCell"/>
</dbReference>
<evidence type="ECO:0000259" key="8">
    <source>
        <dbReference type="PROSITE" id="PS50928"/>
    </source>
</evidence>
<accession>A0A9X5ANM0</accession>
<dbReference type="PANTHER" id="PTHR32243:SF24">
    <property type="entry name" value="DIACETYLCHITOBIOSE UPTAKE SYSTEM PERMEASE PROTEIN NGCG"/>
    <property type="match status" value="1"/>
</dbReference>
<comment type="subcellular location">
    <subcellularLocation>
        <location evidence="1 7">Cell membrane</location>
        <topology evidence="1 7">Multi-pass membrane protein</topology>
    </subcellularLocation>
</comment>
<proteinExistence type="inferred from homology"/>
<comment type="similarity">
    <text evidence="7">Belongs to the binding-protein-dependent transport system permease family.</text>
</comment>
<evidence type="ECO:0000256" key="6">
    <source>
        <dbReference type="ARBA" id="ARBA00023136"/>
    </source>
</evidence>
<dbReference type="Pfam" id="PF00528">
    <property type="entry name" value="BPD_transp_1"/>
    <property type="match status" value="1"/>
</dbReference>
<feature type="transmembrane region" description="Helical" evidence="7">
    <location>
        <begin position="67"/>
        <end position="91"/>
    </location>
</feature>
<feature type="transmembrane region" description="Helical" evidence="7">
    <location>
        <begin position="12"/>
        <end position="30"/>
    </location>
</feature>
<evidence type="ECO:0000256" key="3">
    <source>
        <dbReference type="ARBA" id="ARBA00022475"/>
    </source>
</evidence>
<evidence type="ECO:0000256" key="2">
    <source>
        <dbReference type="ARBA" id="ARBA00022448"/>
    </source>
</evidence>
<evidence type="ECO:0000256" key="1">
    <source>
        <dbReference type="ARBA" id="ARBA00004651"/>
    </source>
</evidence>
<feature type="transmembrane region" description="Helical" evidence="7">
    <location>
        <begin position="240"/>
        <end position="261"/>
    </location>
</feature>
<feature type="transmembrane region" description="Helical" evidence="7">
    <location>
        <begin position="136"/>
        <end position="159"/>
    </location>
</feature>
<evidence type="ECO:0000256" key="4">
    <source>
        <dbReference type="ARBA" id="ARBA00022692"/>
    </source>
</evidence>
<comment type="caution">
    <text evidence="9">The sequence shown here is derived from an EMBL/GenBank/DDBJ whole genome shotgun (WGS) entry which is preliminary data.</text>
</comment>
<evidence type="ECO:0000256" key="5">
    <source>
        <dbReference type="ARBA" id="ARBA00022989"/>
    </source>
</evidence>
<dbReference type="CDD" id="cd06261">
    <property type="entry name" value="TM_PBP2"/>
    <property type="match status" value="1"/>
</dbReference>
<reference evidence="9 10" key="1">
    <citation type="journal article" date="2019" name="Nat. Med.">
        <title>A library of human gut bacterial isolates paired with longitudinal multiomics data enables mechanistic microbiome research.</title>
        <authorList>
            <person name="Poyet M."/>
            <person name="Groussin M."/>
            <person name="Gibbons S.M."/>
            <person name="Avila-Pacheco J."/>
            <person name="Jiang X."/>
            <person name="Kearney S.M."/>
            <person name="Perrotta A.R."/>
            <person name="Berdy B."/>
            <person name="Zhao S."/>
            <person name="Lieberman T.D."/>
            <person name="Swanson P.K."/>
            <person name="Smith M."/>
            <person name="Roesemann S."/>
            <person name="Alexander J.E."/>
            <person name="Rich S.A."/>
            <person name="Livny J."/>
            <person name="Vlamakis H."/>
            <person name="Clish C."/>
            <person name="Bullock K."/>
            <person name="Deik A."/>
            <person name="Scott J."/>
            <person name="Pierce K.A."/>
            <person name="Xavier R.J."/>
            <person name="Alm E.J."/>
        </authorList>
    </citation>
    <scope>NUCLEOTIDE SEQUENCE [LARGE SCALE GENOMIC DNA]</scope>
    <source>
        <strain evidence="9 10">BIOML-A198</strain>
    </source>
</reference>
<sequence>MKKFLSGTVLRLILWLVSILIIIPLGWTIVQSFKTTQEFFGDVWALPASLHIENYANAWSTANMGSYFFNSILVSVMGVLFSLCLAVPAAYCLSRYRFFASKFIMFVFSAGLFIQATYVLVPLFSLLKDLNLLDNLVVLALIYATSSLPFTIFLLSSFIRGVSRSYEEAAVMDGANRFQIMTKVIMPLIQPGIVTIVIFNFMAYWNEFLMAFTFILDDAKKTLPIGLQNLMEVQRFSTDWGALFAGMVIVLIPIVIIYAILNEKLTEGVNVGGIKG</sequence>
<dbReference type="PROSITE" id="PS50928">
    <property type="entry name" value="ABC_TM1"/>
    <property type="match status" value="1"/>
</dbReference>
<dbReference type="PANTHER" id="PTHR32243">
    <property type="entry name" value="MALTOSE TRANSPORT SYSTEM PERMEASE-RELATED"/>
    <property type="match status" value="1"/>
</dbReference>
<keyword evidence="4 7" id="KW-0812">Transmembrane</keyword>
<evidence type="ECO:0000313" key="10">
    <source>
        <dbReference type="Proteomes" id="UP000487649"/>
    </source>
</evidence>
<dbReference type="InterPro" id="IPR035906">
    <property type="entry name" value="MetI-like_sf"/>
</dbReference>
<keyword evidence="5 7" id="KW-1133">Transmembrane helix</keyword>
<gene>
    <name evidence="9" type="ORF">GMA92_08670</name>
</gene>
<dbReference type="SUPFAM" id="SSF161098">
    <property type="entry name" value="MetI-like"/>
    <property type="match status" value="1"/>
</dbReference>
<evidence type="ECO:0000313" key="9">
    <source>
        <dbReference type="EMBL" id="MTK21493.1"/>
    </source>
</evidence>
<keyword evidence="3" id="KW-1003">Cell membrane</keyword>
<dbReference type="Proteomes" id="UP000487649">
    <property type="component" value="Unassembled WGS sequence"/>
</dbReference>
<name>A0A9X5ANM0_9FIRM</name>
<evidence type="ECO:0000256" key="7">
    <source>
        <dbReference type="RuleBase" id="RU363032"/>
    </source>
</evidence>
<dbReference type="EMBL" id="WMQE01000017">
    <property type="protein sequence ID" value="MTK21493.1"/>
    <property type="molecule type" value="Genomic_DNA"/>
</dbReference>
<feature type="transmembrane region" description="Helical" evidence="7">
    <location>
        <begin position="180"/>
        <end position="205"/>
    </location>
</feature>
<keyword evidence="6 7" id="KW-0472">Membrane</keyword>